<dbReference type="AlphaFoldDB" id="A0A9P4S1U0"/>
<dbReference type="GO" id="GO:0005938">
    <property type="term" value="C:cell cortex"/>
    <property type="evidence" value="ECO:0007669"/>
    <property type="project" value="TreeGrafter"/>
</dbReference>
<comment type="caution">
    <text evidence="3">The sequence shown here is derived from an EMBL/GenBank/DDBJ whole genome shotgun (WGS) entry which is preliminary data.</text>
</comment>
<evidence type="ECO:0000313" key="3">
    <source>
        <dbReference type="EMBL" id="KAF2834812.1"/>
    </source>
</evidence>
<feature type="compositionally biased region" description="Polar residues" evidence="2">
    <location>
        <begin position="1"/>
        <end position="14"/>
    </location>
</feature>
<organism evidence="3 4">
    <name type="scientific">Patellaria atrata CBS 101060</name>
    <dbReference type="NCBI Taxonomy" id="1346257"/>
    <lineage>
        <taxon>Eukaryota</taxon>
        <taxon>Fungi</taxon>
        <taxon>Dikarya</taxon>
        <taxon>Ascomycota</taxon>
        <taxon>Pezizomycotina</taxon>
        <taxon>Dothideomycetes</taxon>
        <taxon>Dothideomycetes incertae sedis</taxon>
        <taxon>Patellariales</taxon>
        <taxon>Patellariaceae</taxon>
        <taxon>Patellaria</taxon>
    </lineage>
</organism>
<feature type="region of interest" description="Disordered" evidence="2">
    <location>
        <begin position="733"/>
        <end position="1005"/>
    </location>
</feature>
<feature type="coiled-coil region" evidence="1">
    <location>
        <begin position="550"/>
        <end position="577"/>
    </location>
</feature>
<evidence type="ECO:0000313" key="4">
    <source>
        <dbReference type="Proteomes" id="UP000799429"/>
    </source>
</evidence>
<feature type="region of interest" description="Disordered" evidence="2">
    <location>
        <begin position="85"/>
        <end position="104"/>
    </location>
</feature>
<feature type="compositionally biased region" description="Polar residues" evidence="2">
    <location>
        <begin position="982"/>
        <end position="997"/>
    </location>
</feature>
<dbReference type="GO" id="GO:0031578">
    <property type="term" value="P:mitotic spindle orientation checkpoint signaling"/>
    <property type="evidence" value="ECO:0007669"/>
    <property type="project" value="TreeGrafter"/>
</dbReference>
<feature type="coiled-coil region" evidence="1">
    <location>
        <begin position="674"/>
        <end position="701"/>
    </location>
</feature>
<feature type="compositionally biased region" description="Polar residues" evidence="2">
    <location>
        <begin position="737"/>
        <end position="767"/>
    </location>
</feature>
<protein>
    <submittedName>
        <fullName evidence="3">KAR9-domain-containing protein</fullName>
    </submittedName>
</protein>
<dbReference type="GO" id="GO:0005816">
    <property type="term" value="C:spindle pole body"/>
    <property type="evidence" value="ECO:0007669"/>
    <property type="project" value="TreeGrafter"/>
</dbReference>
<reference evidence="3" key="1">
    <citation type="journal article" date="2020" name="Stud. Mycol.">
        <title>101 Dothideomycetes genomes: a test case for predicting lifestyles and emergence of pathogens.</title>
        <authorList>
            <person name="Haridas S."/>
            <person name="Albert R."/>
            <person name="Binder M."/>
            <person name="Bloem J."/>
            <person name="Labutti K."/>
            <person name="Salamov A."/>
            <person name="Andreopoulos B."/>
            <person name="Baker S."/>
            <person name="Barry K."/>
            <person name="Bills G."/>
            <person name="Bluhm B."/>
            <person name="Cannon C."/>
            <person name="Castanera R."/>
            <person name="Culley D."/>
            <person name="Daum C."/>
            <person name="Ezra D."/>
            <person name="Gonzalez J."/>
            <person name="Henrissat B."/>
            <person name="Kuo A."/>
            <person name="Liang C."/>
            <person name="Lipzen A."/>
            <person name="Lutzoni F."/>
            <person name="Magnuson J."/>
            <person name="Mondo S."/>
            <person name="Nolan M."/>
            <person name="Ohm R."/>
            <person name="Pangilinan J."/>
            <person name="Park H.-J."/>
            <person name="Ramirez L."/>
            <person name="Alfaro M."/>
            <person name="Sun H."/>
            <person name="Tritt A."/>
            <person name="Yoshinaga Y."/>
            <person name="Zwiers L.-H."/>
            <person name="Turgeon B."/>
            <person name="Goodwin S."/>
            <person name="Spatafora J."/>
            <person name="Crous P."/>
            <person name="Grigoriev I."/>
        </authorList>
    </citation>
    <scope>NUCLEOTIDE SEQUENCE</scope>
    <source>
        <strain evidence="3">CBS 101060</strain>
    </source>
</reference>
<gene>
    <name evidence="3" type="ORF">M501DRAFT_1020418</name>
</gene>
<dbReference type="GO" id="GO:0051293">
    <property type="term" value="P:establishment of spindle localization"/>
    <property type="evidence" value="ECO:0007669"/>
    <property type="project" value="TreeGrafter"/>
</dbReference>
<keyword evidence="4" id="KW-1185">Reference proteome</keyword>
<dbReference type="GO" id="GO:0043332">
    <property type="term" value="C:mating projection tip"/>
    <property type="evidence" value="ECO:0007669"/>
    <property type="project" value="TreeGrafter"/>
</dbReference>
<sequence length="1005" mass="110091">MTTELSLNQQSTAQLPPLTPQSFVADDGHRLSSCGSPASPTPQSSSDPTLTQSSPVGSPTGTGVQRQRTLRKPSPGLLARMKFLNSTNQQQSNPTTAQDIGRIPESELRKLDEQHRDYSIRIQRRGRTWTGTHYILTPQLTGESGTRLSMETHIEHESDHSSIISTSERIVASDSDHSEEPDVLEHDPLKYRLPDIGKACGSSRDLAEMSDTSPYLERPPTPPAKDTPSLPDAQTSHVEDKAPSYEESTEVESYFNPYNLTRANSIYTLSRVSFTSQLSQLTSIQLPDASSLSTSLSTIPTVAAARALSDAARQIRMWIRKASEVLEGLDAEDDVEWAADGGREGLGEVDAAINRFETLIKVYVTAIEKLQAREDVAKVPKEDLEGHVQHMEEILRDWQKIKQTLKDVKGQVEIAMEWEELWSTVLGEIGLEVDSLSRLVFEMEEQRHRSVVMESATDPSSSIDIGDLETIVEEAPILKARTTVNPRFSLPPSFAVGSPLQSPTTQVAQEDSNLLGLFARMQPLRASLDFLPMRLSSFQQRAKPIFPTACEELAKRQEQLENQMMNLENDAESLRKELGEDRWVSVFRNAGRGALKMTESVGRSIVKLRESIDNGEYITNLPVAAKKIENYEAKKMHYGPAVERVLNIIDKGIKDRLTVNGEVLRLQSDMRRKWAELEAEIKELDSAVEEITASRNQQLRESISTILTDRSIGSSAVETPGSSPASSVILMSRKSSEQGLSTPYGSKSRQGSFASGSRSQSTTNRRYSSLPVASGSADRQPRKTLVSRFSASEFSPPSRLPSSPTPSHLGRSSPSPSSEKKGPKPRWNACKNMNGTVVGHHYPPSPSSPRDRTLRSVSSISSIPRPSPLGKESGSATPTGNSRPASTTPGSAPHRRSIYGSPQTPSKLVSPRLTSTQSTPAVATSGNSRRTSAFLEPFLGEDAANDSPSARPKATRPVSALASGRRSSMLPQPKTGKPSLGERTTSTGGRKSSLGTTTDERRRWR</sequence>
<feature type="compositionally biased region" description="Polar residues" evidence="2">
    <location>
        <begin position="85"/>
        <end position="98"/>
    </location>
</feature>
<keyword evidence="1" id="KW-0175">Coiled coil</keyword>
<proteinExistence type="predicted"/>
<dbReference type="OrthoDB" id="5559380at2759"/>
<evidence type="ECO:0000256" key="1">
    <source>
        <dbReference type="SAM" id="Coils"/>
    </source>
</evidence>
<evidence type="ECO:0000256" key="2">
    <source>
        <dbReference type="SAM" id="MobiDB-lite"/>
    </source>
</evidence>
<feature type="region of interest" description="Disordered" evidence="2">
    <location>
        <begin position="201"/>
        <end position="249"/>
    </location>
</feature>
<feature type="compositionally biased region" description="Low complexity" evidence="2">
    <location>
        <begin position="855"/>
        <end position="864"/>
    </location>
</feature>
<dbReference type="GO" id="GO:0030473">
    <property type="term" value="P:nuclear migration along microtubule"/>
    <property type="evidence" value="ECO:0007669"/>
    <property type="project" value="TreeGrafter"/>
</dbReference>
<dbReference type="EMBL" id="MU006114">
    <property type="protein sequence ID" value="KAF2834812.1"/>
    <property type="molecule type" value="Genomic_DNA"/>
</dbReference>
<dbReference type="PANTHER" id="PTHR37271:SF1">
    <property type="entry name" value="KARYOGAMY PROTEIN KAR9"/>
    <property type="match status" value="1"/>
</dbReference>
<dbReference type="InterPro" id="IPR013889">
    <property type="entry name" value="Karyogamy_KAR9"/>
</dbReference>
<dbReference type="Pfam" id="PF08580">
    <property type="entry name" value="KAR9"/>
    <property type="match status" value="1"/>
</dbReference>
<feature type="compositionally biased region" description="Polar residues" evidence="2">
    <location>
        <begin position="874"/>
        <end position="890"/>
    </location>
</feature>
<feature type="compositionally biased region" description="Low complexity" evidence="2">
    <location>
        <begin position="795"/>
        <end position="817"/>
    </location>
</feature>
<dbReference type="Proteomes" id="UP000799429">
    <property type="component" value="Unassembled WGS sequence"/>
</dbReference>
<accession>A0A9P4S1U0</accession>
<feature type="region of interest" description="Disordered" evidence="2">
    <location>
        <begin position="1"/>
        <end position="74"/>
    </location>
</feature>
<feature type="compositionally biased region" description="Polar residues" evidence="2">
    <location>
        <begin position="33"/>
        <end position="67"/>
    </location>
</feature>
<name>A0A9P4S1U0_9PEZI</name>
<dbReference type="PANTHER" id="PTHR37271">
    <property type="entry name" value="KARYOGAMY PROTEIN KAR9"/>
    <property type="match status" value="1"/>
</dbReference>
<feature type="compositionally biased region" description="Polar residues" evidence="2">
    <location>
        <begin position="900"/>
        <end position="931"/>
    </location>
</feature>